<keyword evidence="1" id="KW-0732">Signal</keyword>
<name>A0A841CJK9_9PSEU</name>
<organism evidence="2 3">
    <name type="scientific">Saccharothrix tamanrassetensis</name>
    <dbReference type="NCBI Taxonomy" id="1051531"/>
    <lineage>
        <taxon>Bacteria</taxon>
        <taxon>Bacillati</taxon>
        <taxon>Actinomycetota</taxon>
        <taxon>Actinomycetes</taxon>
        <taxon>Pseudonocardiales</taxon>
        <taxon>Pseudonocardiaceae</taxon>
        <taxon>Saccharothrix</taxon>
    </lineage>
</organism>
<evidence type="ECO:0008006" key="4">
    <source>
        <dbReference type="Google" id="ProtNLM"/>
    </source>
</evidence>
<feature type="signal peptide" evidence="1">
    <location>
        <begin position="1"/>
        <end position="40"/>
    </location>
</feature>
<gene>
    <name evidence="2" type="ORF">FHS29_003843</name>
</gene>
<sequence>MDPLTRSGTGAEMMRRMMTVLATAVLALGAAAGIAAPAMAQPEEITVLECIVGGGLPLPAEDGKSVVCKGGQHEGAPVKAPTLPGA</sequence>
<reference evidence="2 3" key="1">
    <citation type="submission" date="2020-08" db="EMBL/GenBank/DDBJ databases">
        <title>Genomic Encyclopedia of Type Strains, Phase III (KMG-III): the genomes of soil and plant-associated and newly described type strains.</title>
        <authorList>
            <person name="Whitman W."/>
        </authorList>
    </citation>
    <scope>NUCLEOTIDE SEQUENCE [LARGE SCALE GENOMIC DNA]</scope>
    <source>
        <strain evidence="2 3">CECT 8640</strain>
    </source>
</reference>
<dbReference type="Proteomes" id="UP000547510">
    <property type="component" value="Unassembled WGS sequence"/>
</dbReference>
<protein>
    <recommendedName>
        <fullName evidence="4">Secreted protein</fullName>
    </recommendedName>
</protein>
<feature type="chain" id="PRO_5032665824" description="Secreted protein" evidence="1">
    <location>
        <begin position="41"/>
        <end position="86"/>
    </location>
</feature>
<dbReference type="EMBL" id="JACHJN010000005">
    <property type="protein sequence ID" value="MBB5957250.1"/>
    <property type="molecule type" value="Genomic_DNA"/>
</dbReference>
<proteinExistence type="predicted"/>
<evidence type="ECO:0000313" key="2">
    <source>
        <dbReference type="EMBL" id="MBB5957250.1"/>
    </source>
</evidence>
<dbReference type="AlphaFoldDB" id="A0A841CJK9"/>
<keyword evidence="3" id="KW-1185">Reference proteome</keyword>
<dbReference type="RefSeq" id="WP_184692125.1">
    <property type="nucleotide sequence ID" value="NZ_JACHJN010000005.1"/>
</dbReference>
<evidence type="ECO:0000256" key="1">
    <source>
        <dbReference type="SAM" id="SignalP"/>
    </source>
</evidence>
<evidence type="ECO:0000313" key="3">
    <source>
        <dbReference type="Proteomes" id="UP000547510"/>
    </source>
</evidence>
<comment type="caution">
    <text evidence="2">The sequence shown here is derived from an EMBL/GenBank/DDBJ whole genome shotgun (WGS) entry which is preliminary data.</text>
</comment>
<accession>A0A841CJK9</accession>